<sequence>MPKSFAFALYFDAALENQILELWNVLARRKITSLLIDSGSRPHMRLSLTTADDLELPKLRTTVESFAAQEGPVAISFSAAGGFFTDKTSLFLTPAPTIQLLAFHDRFHELLQVMGVESLDVYQPGNWFPHCSVAQELPRNRLADAFAVFQELKLPLTGHICDVGMVELTPFQEYCAFSLDGDMC</sequence>
<evidence type="ECO:0008006" key="3">
    <source>
        <dbReference type="Google" id="ProtNLM"/>
    </source>
</evidence>
<dbReference type="KEGG" id="smo:SELMODRAFT_227238"/>
<dbReference type="AlphaFoldDB" id="D8QP22"/>
<dbReference type="Pfam" id="PF13563">
    <property type="entry name" value="2_5_RNA_ligase2"/>
    <property type="match status" value="1"/>
</dbReference>
<organism evidence="2">
    <name type="scientific">Selaginella moellendorffii</name>
    <name type="common">Spikemoss</name>
    <dbReference type="NCBI Taxonomy" id="88036"/>
    <lineage>
        <taxon>Eukaryota</taxon>
        <taxon>Viridiplantae</taxon>
        <taxon>Streptophyta</taxon>
        <taxon>Embryophyta</taxon>
        <taxon>Tracheophyta</taxon>
        <taxon>Lycopodiopsida</taxon>
        <taxon>Selaginellales</taxon>
        <taxon>Selaginellaceae</taxon>
        <taxon>Selaginella</taxon>
    </lineage>
</organism>
<dbReference type="OrthoDB" id="1879605at2759"/>
<dbReference type="Proteomes" id="UP000001514">
    <property type="component" value="Unassembled WGS sequence"/>
</dbReference>
<dbReference type="EMBL" id="GL377565">
    <property type="protein sequence ID" value="EFJ38857.1"/>
    <property type="molecule type" value="Genomic_DNA"/>
</dbReference>
<dbReference type="PANTHER" id="PTHR36039:SF2">
    <property type="entry name" value="RNA LIGASE_CYCLIC NUCLEOTIDE PHOSPHODIESTERASE FAMILY PROTEIN"/>
    <property type="match status" value="1"/>
</dbReference>
<gene>
    <name evidence="1" type="ORF">SELMODRAFT_227238</name>
</gene>
<dbReference type="HOGENOM" id="CLU_094015_0_0_1"/>
<dbReference type="OMA" id="RWVPHCT"/>
<dbReference type="SUPFAM" id="SSF55144">
    <property type="entry name" value="LigT-like"/>
    <property type="match status" value="1"/>
</dbReference>
<dbReference type="InterPro" id="IPR009097">
    <property type="entry name" value="Cyclic_Pdiesterase"/>
</dbReference>
<dbReference type="Gramene" id="EFJ38857">
    <property type="protein sequence ID" value="EFJ38857"/>
    <property type="gene ID" value="SELMODRAFT_227238"/>
</dbReference>
<dbReference type="InParanoid" id="D8QP22"/>
<dbReference type="PANTHER" id="PTHR36039">
    <property type="match status" value="1"/>
</dbReference>
<evidence type="ECO:0000313" key="2">
    <source>
        <dbReference type="Proteomes" id="UP000001514"/>
    </source>
</evidence>
<keyword evidence="2" id="KW-1185">Reference proteome</keyword>
<name>D8QP22_SELML</name>
<accession>D8QP22</accession>
<reference evidence="1 2" key="1">
    <citation type="journal article" date="2011" name="Science">
        <title>The Selaginella genome identifies genetic changes associated with the evolution of vascular plants.</title>
        <authorList>
            <person name="Banks J.A."/>
            <person name="Nishiyama T."/>
            <person name="Hasebe M."/>
            <person name="Bowman J.L."/>
            <person name="Gribskov M."/>
            <person name="dePamphilis C."/>
            <person name="Albert V.A."/>
            <person name="Aono N."/>
            <person name="Aoyama T."/>
            <person name="Ambrose B.A."/>
            <person name="Ashton N.W."/>
            <person name="Axtell M.J."/>
            <person name="Barker E."/>
            <person name="Barker M.S."/>
            <person name="Bennetzen J.L."/>
            <person name="Bonawitz N.D."/>
            <person name="Chapple C."/>
            <person name="Cheng C."/>
            <person name="Correa L.G."/>
            <person name="Dacre M."/>
            <person name="DeBarry J."/>
            <person name="Dreyer I."/>
            <person name="Elias M."/>
            <person name="Engstrom E.M."/>
            <person name="Estelle M."/>
            <person name="Feng L."/>
            <person name="Finet C."/>
            <person name="Floyd S.K."/>
            <person name="Frommer W.B."/>
            <person name="Fujita T."/>
            <person name="Gramzow L."/>
            <person name="Gutensohn M."/>
            <person name="Harholt J."/>
            <person name="Hattori M."/>
            <person name="Heyl A."/>
            <person name="Hirai T."/>
            <person name="Hiwatashi Y."/>
            <person name="Ishikawa M."/>
            <person name="Iwata M."/>
            <person name="Karol K.G."/>
            <person name="Koehler B."/>
            <person name="Kolukisaoglu U."/>
            <person name="Kubo M."/>
            <person name="Kurata T."/>
            <person name="Lalonde S."/>
            <person name="Li K."/>
            <person name="Li Y."/>
            <person name="Litt A."/>
            <person name="Lyons E."/>
            <person name="Manning G."/>
            <person name="Maruyama T."/>
            <person name="Michael T.P."/>
            <person name="Mikami K."/>
            <person name="Miyazaki S."/>
            <person name="Morinaga S."/>
            <person name="Murata T."/>
            <person name="Mueller-Roeber B."/>
            <person name="Nelson D.R."/>
            <person name="Obara M."/>
            <person name="Oguri Y."/>
            <person name="Olmstead R.G."/>
            <person name="Onodera N."/>
            <person name="Petersen B.L."/>
            <person name="Pils B."/>
            <person name="Prigge M."/>
            <person name="Rensing S.A."/>
            <person name="Riano-Pachon D.M."/>
            <person name="Roberts A.W."/>
            <person name="Sato Y."/>
            <person name="Scheller H.V."/>
            <person name="Schulz B."/>
            <person name="Schulz C."/>
            <person name="Shakirov E.V."/>
            <person name="Shibagaki N."/>
            <person name="Shinohara N."/>
            <person name="Shippen D.E."/>
            <person name="Soerensen I."/>
            <person name="Sotooka R."/>
            <person name="Sugimoto N."/>
            <person name="Sugita M."/>
            <person name="Sumikawa N."/>
            <person name="Tanurdzic M."/>
            <person name="Theissen G."/>
            <person name="Ulvskov P."/>
            <person name="Wakazuki S."/>
            <person name="Weng J.K."/>
            <person name="Willats W.W."/>
            <person name="Wipf D."/>
            <person name="Wolf P.G."/>
            <person name="Yang L."/>
            <person name="Zimmer A.D."/>
            <person name="Zhu Q."/>
            <person name="Mitros T."/>
            <person name="Hellsten U."/>
            <person name="Loque D."/>
            <person name="Otillar R."/>
            <person name="Salamov A."/>
            <person name="Schmutz J."/>
            <person name="Shapiro H."/>
            <person name="Lindquist E."/>
            <person name="Lucas S."/>
            <person name="Rokhsar D."/>
            <person name="Grigoriev I.V."/>
        </authorList>
    </citation>
    <scope>NUCLEOTIDE SEQUENCE [LARGE SCALE GENOMIC DNA]</scope>
</reference>
<dbReference type="Gene3D" id="3.90.1140.10">
    <property type="entry name" value="Cyclic phosphodiesterase"/>
    <property type="match status" value="1"/>
</dbReference>
<protein>
    <recommendedName>
        <fullName evidence="3">2'-5' RNA ligase family protein</fullName>
    </recommendedName>
</protein>
<evidence type="ECO:0000313" key="1">
    <source>
        <dbReference type="EMBL" id="EFJ38857.1"/>
    </source>
</evidence>
<dbReference type="FunCoup" id="D8QP22">
    <property type="interactions" value="1051"/>
</dbReference>
<proteinExistence type="predicted"/>
<dbReference type="eggNOG" id="ENOG502QPWQ">
    <property type="taxonomic scope" value="Eukaryota"/>
</dbReference>